<dbReference type="VEuPathDB" id="FungiDB:MYCFIDRAFT_174517"/>
<keyword evidence="3" id="KW-1185">Reference proteome</keyword>
<evidence type="ECO:0000313" key="3">
    <source>
        <dbReference type="Proteomes" id="UP000016932"/>
    </source>
</evidence>
<evidence type="ECO:0000313" key="2">
    <source>
        <dbReference type="EMBL" id="EME83023.1"/>
    </source>
</evidence>
<feature type="compositionally biased region" description="Low complexity" evidence="1">
    <location>
        <begin position="76"/>
        <end position="90"/>
    </location>
</feature>
<sequence length="90" mass="9801">MASISASLSSKRINLYRNVIAALPTSLATDDHMHSNQKRLACLEELGNLLRTGHMASECRRLAMLANAGESDESAGRSSAFSRSSNAWEY</sequence>
<dbReference type="EMBL" id="KB446558">
    <property type="protein sequence ID" value="EME83023.1"/>
    <property type="molecule type" value="Genomic_DNA"/>
</dbReference>
<gene>
    <name evidence="2" type="ORF">MYCFIDRAFT_174517</name>
</gene>
<dbReference type="AlphaFoldDB" id="M3B0U4"/>
<dbReference type="Proteomes" id="UP000016932">
    <property type="component" value="Unassembled WGS sequence"/>
</dbReference>
<dbReference type="HOGENOM" id="CLU_2441812_0_0_1"/>
<organism evidence="2 3">
    <name type="scientific">Pseudocercospora fijiensis (strain CIRAD86)</name>
    <name type="common">Black leaf streak disease fungus</name>
    <name type="synonym">Mycosphaerella fijiensis</name>
    <dbReference type="NCBI Taxonomy" id="383855"/>
    <lineage>
        <taxon>Eukaryota</taxon>
        <taxon>Fungi</taxon>
        <taxon>Dikarya</taxon>
        <taxon>Ascomycota</taxon>
        <taxon>Pezizomycotina</taxon>
        <taxon>Dothideomycetes</taxon>
        <taxon>Dothideomycetidae</taxon>
        <taxon>Mycosphaerellales</taxon>
        <taxon>Mycosphaerellaceae</taxon>
        <taxon>Pseudocercospora</taxon>
    </lineage>
</organism>
<protein>
    <submittedName>
        <fullName evidence="2">Uncharacterized protein</fullName>
    </submittedName>
</protein>
<dbReference type="GeneID" id="19333199"/>
<dbReference type="RefSeq" id="XP_007926369.1">
    <property type="nucleotide sequence ID" value="XM_007928178.1"/>
</dbReference>
<evidence type="ECO:0000256" key="1">
    <source>
        <dbReference type="SAM" id="MobiDB-lite"/>
    </source>
</evidence>
<name>M3B0U4_PSEFD</name>
<reference evidence="2 3" key="1">
    <citation type="journal article" date="2012" name="PLoS Pathog.">
        <title>Diverse lifestyles and strategies of plant pathogenesis encoded in the genomes of eighteen Dothideomycetes fungi.</title>
        <authorList>
            <person name="Ohm R.A."/>
            <person name="Feau N."/>
            <person name="Henrissat B."/>
            <person name="Schoch C.L."/>
            <person name="Horwitz B.A."/>
            <person name="Barry K.W."/>
            <person name="Condon B.J."/>
            <person name="Copeland A.C."/>
            <person name="Dhillon B."/>
            <person name="Glaser F."/>
            <person name="Hesse C.N."/>
            <person name="Kosti I."/>
            <person name="LaButti K."/>
            <person name="Lindquist E.A."/>
            <person name="Lucas S."/>
            <person name="Salamov A.A."/>
            <person name="Bradshaw R.E."/>
            <person name="Ciuffetti L."/>
            <person name="Hamelin R.C."/>
            <person name="Kema G.H.J."/>
            <person name="Lawrence C."/>
            <person name="Scott J.A."/>
            <person name="Spatafora J.W."/>
            <person name="Turgeon B.G."/>
            <person name="de Wit P.J.G.M."/>
            <person name="Zhong S."/>
            <person name="Goodwin S.B."/>
            <person name="Grigoriev I.V."/>
        </authorList>
    </citation>
    <scope>NUCLEOTIDE SEQUENCE [LARGE SCALE GENOMIC DNA]</scope>
    <source>
        <strain evidence="2 3">CIRAD86</strain>
    </source>
</reference>
<proteinExistence type="predicted"/>
<feature type="region of interest" description="Disordered" evidence="1">
    <location>
        <begin position="69"/>
        <end position="90"/>
    </location>
</feature>
<dbReference type="KEGG" id="pfj:MYCFIDRAFT_174517"/>
<accession>M3B0U4</accession>